<dbReference type="PROSITE" id="PS50931">
    <property type="entry name" value="HTH_LYSR"/>
    <property type="match status" value="1"/>
</dbReference>
<reference evidence="6" key="1">
    <citation type="journal article" date="2014" name="Int. J. Syst. Evol. Microbiol.">
        <title>Complete genome sequence of Corynebacterium casei LMG S-19264T (=DSM 44701T), isolated from a smear-ripened cheese.</title>
        <authorList>
            <consortium name="US DOE Joint Genome Institute (JGI-PGF)"/>
            <person name="Walter F."/>
            <person name="Albersmeier A."/>
            <person name="Kalinowski J."/>
            <person name="Ruckert C."/>
        </authorList>
    </citation>
    <scope>NUCLEOTIDE SEQUENCE</scope>
    <source>
        <strain evidence="6">CGMCC 1.15725</strain>
    </source>
</reference>
<dbReference type="Pfam" id="PF03466">
    <property type="entry name" value="LysR_substrate"/>
    <property type="match status" value="1"/>
</dbReference>
<evidence type="ECO:0000313" key="7">
    <source>
        <dbReference type="Proteomes" id="UP000646365"/>
    </source>
</evidence>
<evidence type="ECO:0000259" key="5">
    <source>
        <dbReference type="PROSITE" id="PS50931"/>
    </source>
</evidence>
<dbReference type="Gene3D" id="3.40.190.290">
    <property type="match status" value="1"/>
</dbReference>
<dbReference type="SUPFAM" id="SSF53850">
    <property type="entry name" value="Periplasmic binding protein-like II"/>
    <property type="match status" value="1"/>
</dbReference>
<reference evidence="6" key="2">
    <citation type="submission" date="2020-09" db="EMBL/GenBank/DDBJ databases">
        <authorList>
            <person name="Sun Q."/>
            <person name="Zhou Y."/>
        </authorList>
    </citation>
    <scope>NUCLEOTIDE SEQUENCE</scope>
    <source>
        <strain evidence="6">CGMCC 1.15725</strain>
    </source>
</reference>
<dbReference type="RefSeq" id="WP_189052455.1">
    <property type="nucleotide sequence ID" value="NZ_BMJQ01000033.1"/>
</dbReference>
<evidence type="ECO:0000256" key="3">
    <source>
        <dbReference type="ARBA" id="ARBA00023125"/>
    </source>
</evidence>
<dbReference type="GO" id="GO:0003700">
    <property type="term" value="F:DNA-binding transcription factor activity"/>
    <property type="evidence" value="ECO:0007669"/>
    <property type="project" value="InterPro"/>
</dbReference>
<dbReference type="GO" id="GO:0003677">
    <property type="term" value="F:DNA binding"/>
    <property type="evidence" value="ECO:0007669"/>
    <property type="project" value="UniProtKB-KW"/>
</dbReference>
<keyword evidence="4" id="KW-0804">Transcription</keyword>
<comment type="caution">
    <text evidence="6">The sequence shown here is derived from an EMBL/GenBank/DDBJ whole genome shotgun (WGS) entry which is preliminary data.</text>
</comment>
<evidence type="ECO:0000256" key="4">
    <source>
        <dbReference type="ARBA" id="ARBA00023163"/>
    </source>
</evidence>
<dbReference type="Pfam" id="PF00126">
    <property type="entry name" value="HTH_1"/>
    <property type="match status" value="1"/>
</dbReference>
<dbReference type="EMBL" id="BMJQ01000033">
    <property type="protein sequence ID" value="GGF50260.1"/>
    <property type="molecule type" value="Genomic_DNA"/>
</dbReference>
<feature type="domain" description="HTH lysR-type" evidence="5">
    <location>
        <begin position="10"/>
        <end position="67"/>
    </location>
</feature>
<dbReference type="FunFam" id="1.10.10.10:FF:000001">
    <property type="entry name" value="LysR family transcriptional regulator"/>
    <property type="match status" value="1"/>
</dbReference>
<comment type="similarity">
    <text evidence="1">Belongs to the LysR transcriptional regulatory family.</text>
</comment>
<dbReference type="PANTHER" id="PTHR30346">
    <property type="entry name" value="TRANSCRIPTIONAL DUAL REGULATOR HCAR-RELATED"/>
    <property type="match status" value="1"/>
</dbReference>
<dbReference type="InterPro" id="IPR000847">
    <property type="entry name" value="LysR_HTH_N"/>
</dbReference>
<dbReference type="InterPro" id="IPR005119">
    <property type="entry name" value="LysR_subst-bd"/>
</dbReference>
<dbReference type="PRINTS" id="PR00039">
    <property type="entry name" value="HTHLYSR"/>
</dbReference>
<protein>
    <submittedName>
        <fullName evidence="6">LysR family transcriptional regulator</fullName>
    </submittedName>
</protein>
<dbReference type="Gene3D" id="1.10.10.10">
    <property type="entry name" value="Winged helix-like DNA-binding domain superfamily/Winged helix DNA-binding domain"/>
    <property type="match status" value="1"/>
</dbReference>
<dbReference type="AlphaFoldDB" id="A0A8J3E7U9"/>
<name>A0A8J3E7U9_9PROT</name>
<dbReference type="CDD" id="cd05466">
    <property type="entry name" value="PBP2_LTTR_substrate"/>
    <property type="match status" value="1"/>
</dbReference>
<proteinExistence type="inferred from homology"/>
<gene>
    <name evidence="6" type="ORF">GCM10011611_65860</name>
</gene>
<accession>A0A8J3E7U9</accession>
<evidence type="ECO:0000256" key="2">
    <source>
        <dbReference type="ARBA" id="ARBA00023015"/>
    </source>
</evidence>
<dbReference type="Proteomes" id="UP000646365">
    <property type="component" value="Unassembled WGS sequence"/>
</dbReference>
<keyword evidence="3" id="KW-0238">DNA-binding</keyword>
<dbReference type="InterPro" id="IPR036390">
    <property type="entry name" value="WH_DNA-bd_sf"/>
</dbReference>
<evidence type="ECO:0000313" key="6">
    <source>
        <dbReference type="EMBL" id="GGF50260.1"/>
    </source>
</evidence>
<evidence type="ECO:0000256" key="1">
    <source>
        <dbReference type="ARBA" id="ARBA00009437"/>
    </source>
</evidence>
<dbReference type="SUPFAM" id="SSF46785">
    <property type="entry name" value="Winged helix' DNA-binding domain"/>
    <property type="match status" value="1"/>
</dbReference>
<sequence length="335" mass="36329">MSAPPRIRHLNWNLLRTFLVIVEEKSITKAADRLLVRQPTVTAALQKLEETLGARLIQRDSRRFVLTSRGEALRKECLEISRRVERIGELVATGDDGLTGTVRILAVTQMMLPALDRALERMHRMHPSVTASISVANSLEIARSVSQRSAPFGFCLLQKPLAALDCRLLMRETFGIYCGRSHPLYGRTDTVLGDLREEPFVGFACGQEGGALEPMVALREGAGLGARTSGLSADLGEVQRMIVAGIGIGILPVAAAEAAAERGLLWRLPDVGAELGADLYFLTNPEMQLSAAEAAFLEIFREVAFDGQGLPVESDGQPGTVTPLRPVPARLEAAR</sequence>
<keyword evidence="7" id="KW-1185">Reference proteome</keyword>
<dbReference type="PANTHER" id="PTHR30346:SF28">
    <property type="entry name" value="HTH-TYPE TRANSCRIPTIONAL REGULATOR CYNR"/>
    <property type="match status" value="1"/>
</dbReference>
<keyword evidence="2" id="KW-0805">Transcription regulation</keyword>
<dbReference type="GO" id="GO:0032993">
    <property type="term" value="C:protein-DNA complex"/>
    <property type="evidence" value="ECO:0007669"/>
    <property type="project" value="TreeGrafter"/>
</dbReference>
<organism evidence="6 7">
    <name type="scientific">Aliidongia dinghuensis</name>
    <dbReference type="NCBI Taxonomy" id="1867774"/>
    <lineage>
        <taxon>Bacteria</taxon>
        <taxon>Pseudomonadati</taxon>
        <taxon>Pseudomonadota</taxon>
        <taxon>Alphaproteobacteria</taxon>
        <taxon>Rhodospirillales</taxon>
        <taxon>Dongiaceae</taxon>
        <taxon>Aliidongia</taxon>
    </lineage>
</organism>
<dbReference type="InterPro" id="IPR036388">
    <property type="entry name" value="WH-like_DNA-bd_sf"/>
</dbReference>